<reference evidence="3" key="1">
    <citation type="submission" date="2012-11" db="EMBL/GenBank/DDBJ databases">
        <authorList>
            <person name="Lucero-Rivera Y.E."/>
            <person name="Tovar-Ramirez D."/>
        </authorList>
    </citation>
    <scope>NUCLEOTIDE SEQUENCE [LARGE SCALE GENOMIC DNA]</scope>
    <source>
        <strain evidence="3">Araruama</strain>
    </source>
</reference>
<gene>
    <name evidence="2" type="ORF">OMM_05303</name>
</gene>
<dbReference type="Pfam" id="PF02852">
    <property type="entry name" value="Pyr_redox_dim"/>
    <property type="match status" value="1"/>
</dbReference>
<dbReference type="Pfam" id="PF00581">
    <property type="entry name" value="Rhodanese"/>
    <property type="match status" value="1"/>
</dbReference>
<protein>
    <recommendedName>
        <fullName evidence="1">Rhodanese domain-containing protein</fullName>
    </recommendedName>
</protein>
<feature type="domain" description="Rhodanese" evidence="1">
    <location>
        <begin position="97"/>
        <end position="185"/>
    </location>
</feature>
<dbReference type="SUPFAM" id="SSF52821">
    <property type="entry name" value="Rhodanese/Cell cycle control phosphatase"/>
    <property type="match status" value="1"/>
</dbReference>
<dbReference type="InterPro" id="IPR050229">
    <property type="entry name" value="GlpE_sulfurtransferase"/>
</dbReference>
<dbReference type="SUPFAM" id="SSF55424">
    <property type="entry name" value="FAD/NAD-linked reductases, dimerisation (C-terminal) domain"/>
    <property type="match status" value="1"/>
</dbReference>
<sequence length="185" mass="20412">MQGKILINKMIVNKGTGRILGYQVVGLGDVSKQLAQAAIAIQGKLTVNDIACSDLPYAPPFSLAIDNFIASSHAMQNKLRGLFQGISCREVKEKIDKNVSCYILDVRGPDEYELMRLGIGETLIPLGALRNRLEELPAVKSTEIICYCKISLRGYEASRILEASGYTNVKVMEGGIMAWPYEREK</sequence>
<comment type="caution">
    <text evidence="2">The sequence shown here is derived from an EMBL/GenBank/DDBJ whole genome shotgun (WGS) entry which is preliminary data.</text>
</comment>
<organism evidence="2 3">
    <name type="scientific">Candidatus Magnetoglobus multicellularis str. Araruama</name>
    <dbReference type="NCBI Taxonomy" id="890399"/>
    <lineage>
        <taxon>Bacteria</taxon>
        <taxon>Pseudomonadati</taxon>
        <taxon>Thermodesulfobacteriota</taxon>
        <taxon>Desulfobacteria</taxon>
        <taxon>Desulfobacterales</taxon>
        <taxon>Desulfobacteraceae</taxon>
        <taxon>Candidatus Magnetoglobus</taxon>
    </lineage>
</organism>
<dbReference type="PANTHER" id="PTHR43031:SF1">
    <property type="entry name" value="PYRIDINE NUCLEOTIDE-DISULPHIDE OXIDOREDUCTASE"/>
    <property type="match status" value="1"/>
</dbReference>
<evidence type="ECO:0000313" key="3">
    <source>
        <dbReference type="Proteomes" id="UP000189670"/>
    </source>
</evidence>
<name>A0A1V1NX20_9BACT</name>
<dbReference type="Proteomes" id="UP000189670">
    <property type="component" value="Unassembled WGS sequence"/>
</dbReference>
<dbReference type="EMBL" id="ATBP01001544">
    <property type="protein sequence ID" value="ETR67137.1"/>
    <property type="molecule type" value="Genomic_DNA"/>
</dbReference>
<dbReference type="PROSITE" id="PS50206">
    <property type="entry name" value="RHODANESE_3"/>
    <property type="match status" value="1"/>
</dbReference>
<dbReference type="InterPro" id="IPR001763">
    <property type="entry name" value="Rhodanese-like_dom"/>
</dbReference>
<dbReference type="InterPro" id="IPR004099">
    <property type="entry name" value="Pyr_nucl-diS_OxRdtase_dimer"/>
</dbReference>
<dbReference type="PANTHER" id="PTHR43031">
    <property type="entry name" value="FAD-DEPENDENT OXIDOREDUCTASE"/>
    <property type="match status" value="1"/>
</dbReference>
<evidence type="ECO:0000259" key="1">
    <source>
        <dbReference type="PROSITE" id="PS50206"/>
    </source>
</evidence>
<accession>A0A1V1NX20</accession>
<dbReference type="InterPro" id="IPR036873">
    <property type="entry name" value="Rhodanese-like_dom_sf"/>
</dbReference>
<dbReference type="CDD" id="cd00158">
    <property type="entry name" value="RHOD"/>
    <property type="match status" value="1"/>
</dbReference>
<dbReference type="InterPro" id="IPR016156">
    <property type="entry name" value="FAD/NAD-linked_Rdtase_dimer_sf"/>
</dbReference>
<dbReference type="AlphaFoldDB" id="A0A1V1NX20"/>
<proteinExistence type="predicted"/>
<dbReference type="Gene3D" id="3.30.390.30">
    <property type="match status" value="1"/>
</dbReference>
<dbReference type="Gene3D" id="3.40.250.10">
    <property type="entry name" value="Rhodanese-like domain"/>
    <property type="match status" value="1"/>
</dbReference>
<evidence type="ECO:0000313" key="2">
    <source>
        <dbReference type="EMBL" id="ETR67137.1"/>
    </source>
</evidence>
<dbReference type="SMART" id="SM00450">
    <property type="entry name" value="RHOD"/>
    <property type="match status" value="1"/>
</dbReference>